<evidence type="ECO:0000313" key="2">
    <source>
        <dbReference type="Proteomes" id="UP000051913"/>
    </source>
</evidence>
<evidence type="ECO:0000313" key="1">
    <source>
        <dbReference type="EMBL" id="KRR04699.1"/>
    </source>
</evidence>
<dbReference type="EMBL" id="LLXX01000122">
    <property type="protein sequence ID" value="KRR04699.1"/>
    <property type="molecule type" value="Genomic_DNA"/>
</dbReference>
<name>A0A0R3LUB8_9BRAD</name>
<protein>
    <submittedName>
        <fullName evidence="1">Uncharacterized protein</fullName>
    </submittedName>
</protein>
<keyword evidence="2" id="KW-1185">Reference proteome</keyword>
<accession>A0A0R3LUB8</accession>
<proteinExistence type="predicted"/>
<dbReference type="RefSeq" id="WP_057852047.1">
    <property type="nucleotide sequence ID" value="NZ_LLXX01000122.1"/>
</dbReference>
<comment type="caution">
    <text evidence="1">The sequence shown here is derived from an EMBL/GenBank/DDBJ whole genome shotgun (WGS) entry which is preliminary data.</text>
</comment>
<organism evidence="1 2">
    <name type="scientific">Bradyrhizobium valentinum</name>
    <dbReference type="NCBI Taxonomy" id="1518501"/>
    <lineage>
        <taxon>Bacteria</taxon>
        <taxon>Pseudomonadati</taxon>
        <taxon>Pseudomonadota</taxon>
        <taxon>Alphaproteobacteria</taxon>
        <taxon>Hyphomicrobiales</taxon>
        <taxon>Nitrobacteraceae</taxon>
        <taxon>Bradyrhizobium</taxon>
    </lineage>
</organism>
<dbReference type="OrthoDB" id="5464621at2"/>
<sequence>MTAFAAFFGEKVERYIELRRSLGHRVSSSGPVQSDFNEVAHGVRHQPVAAPHKTVESPRKNE</sequence>
<gene>
    <name evidence="1" type="ORF">CP49_18485</name>
</gene>
<dbReference type="Proteomes" id="UP000051913">
    <property type="component" value="Unassembled WGS sequence"/>
</dbReference>
<reference evidence="1 2" key="1">
    <citation type="submission" date="2014-03" db="EMBL/GenBank/DDBJ databases">
        <title>Bradyrhizobium valentinum sp. nov., isolated from effective nodules of Lupinus mariae-josephae, a lupine endemic of basic-lime soils in Eastern Spain.</title>
        <authorList>
            <person name="Duran D."/>
            <person name="Rey L."/>
            <person name="Navarro A."/>
            <person name="Busquets A."/>
            <person name="Imperial J."/>
            <person name="Ruiz-Argueso T."/>
        </authorList>
    </citation>
    <scope>NUCLEOTIDE SEQUENCE [LARGE SCALE GENOMIC DNA]</scope>
    <source>
        <strain evidence="1 2">LmjM3</strain>
    </source>
</reference>
<dbReference type="AlphaFoldDB" id="A0A0R3LUB8"/>